<comment type="caution">
    <text evidence="8">Lacks conserved residue(s) required for the propagation of feature annotation.</text>
</comment>
<evidence type="ECO:0000256" key="8">
    <source>
        <dbReference type="RuleBase" id="RU363108"/>
    </source>
</evidence>
<evidence type="ECO:0000256" key="2">
    <source>
        <dbReference type="ARBA" id="ARBA00022475"/>
    </source>
</evidence>
<dbReference type="GO" id="GO:0007165">
    <property type="term" value="P:signal transduction"/>
    <property type="evidence" value="ECO:0007669"/>
    <property type="project" value="UniProtKB-KW"/>
</dbReference>
<dbReference type="PANTHER" id="PTHR21143">
    <property type="entry name" value="INVERTEBRATE GUSTATORY RECEPTOR"/>
    <property type="match status" value="1"/>
</dbReference>
<dbReference type="GO" id="GO:0005886">
    <property type="term" value="C:plasma membrane"/>
    <property type="evidence" value="ECO:0007669"/>
    <property type="project" value="UniProtKB-SubCell"/>
</dbReference>
<keyword evidence="3 8" id="KW-0812">Transmembrane</keyword>
<dbReference type="GO" id="GO:0050909">
    <property type="term" value="P:sensory perception of taste"/>
    <property type="evidence" value="ECO:0007669"/>
    <property type="project" value="InterPro"/>
</dbReference>
<evidence type="ECO:0000256" key="5">
    <source>
        <dbReference type="ARBA" id="ARBA00023136"/>
    </source>
</evidence>
<feature type="transmembrane region" description="Helical" evidence="8">
    <location>
        <begin position="96"/>
        <end position="116"/>
    </location>
</feature>
<dbReference type="EMBL" id="GGMS01001867">
    <property type="protein sequence ID" value="MBY71070.1"/>
    <property type="molecule type" value="Transcribed_RNA"/>
</dbReference>
<feature type="transmembrane region" description="Helical" evidence="8">
    <location>
        <begin position="177"/>
        <end position="195"/>
    </location>
</feature>
<organism evidence="9">
    <name type="scientific">Sipha flava</name>
    <name type="common">yellow sugarcane aphid</name>
    <dbReference type="NCBI Taxonomy" id="143950"/>
    <lineage>
        <taxon>Eukaryota</taxon>
        <taxon>Metazoa</taxon>
        <taxon>Ecdysozoa</taxon>
        <taxon>Arthropoda</taxon>
        <taxon>Hexapoda</taxon>
        <taxon>Insecta</taxon>
        <taxon>Pterygota</taxon>
        <taxon>Neoptera</taxon>
        <taxon>Paraneoptera</taxon>
        <taxon>Hemiptera</taxon>
        <taxon>Sternorrhyncha</taxon>
        <taxon>Aphidomorpha</taxon>
        <taxon>Aphidoidea</taxon>
        <taxon>Aphididae</taxon>
        <taxon>Sipha</taxon>
    </lineage>
</organism>
<gene>
    <name evidence="9" type="ORF">g.132980</name>
</gene>
<keyword evidence="7 8" id="KW-0807">Transducer</keyword>
<feature type="transmembrane region" description="Helical" evidence="8">
    <location>
        <begin position="215"/>
        <end position="237"/>
    </location>
</feature>
<dbReference type="AlphaFoldDB" id="A0A2S2Q0A7"/>
<feature type="transmembrane region" description="Helical" evidence="8">
    <location>
        <begin position="314"/>
        <end position="340"/>
    </location>
</feature>
<dbReference type="GO" id="GO:0043025">
    <property type="term" value="C:neuronal cell body"/>
    <property type="evidence" value="ECO:0007669"/>
    <property type="project" value="TreeGrafter"/>
</dbReference>
<dbReference type="GO" id="GO:0030424">
    <property type="term" value="C:axon"/>
    <property type="evidence" value="ECO:0007669"/>
    <property type="project" value="TreeGrafter"/>
</dbReference>
<accession>A0A2S2Q0A7</accession>
<evidence type="ECO:0000313" key="9">
    <source>
        <dbReference type="EMBL" id="MBY71070.1"/>
    </source>
</evidence>
<reference evidence="9" key="1">
    <citation type="submission" date="2018-04" db="EMBL/GenBank/DDBJ databases">
        <title>Transcriptome assembly of Sipha flava.</title>
        <authorList>
            <person name="Scully E.D."/>
            <person name="Geib S.M."/>
            <person name="Palmer N.A."/>
            <person name="Koch K."/>
            <person name="Bradshaw J."/>
            <person name="Heng-Moss T."/>
            <person name="Sarath G."/>
        </authorList>
    </citation>
    <scope>NUCLEOTIDE SEQUENCE</scope>
</reference>
<keyword evidence="6 8" id="KW-0675">Receptor</keyword>
<comment type="function">
    <text evidence="8">Gustatory receptor which mediates acceptance or avoidance behavior, depending on its substrates.</text>
</comment>
<feature type="transmembrane region" description="Helical" evidence="8">
    <location>
        <begin position="131"/>
        <end position="156"/>
    </location>
</feature>
<comment type="similarity">
    <text evidence="8">Belongs to the insect chemoreceptor superfamily. Gustatory receptor (GR) family.</text>
</comment>
<keyword evidence="4 8" id="KW-1133">Transmembrane helix</keyword>
<keyword evidence="5 8" id="KW-0472">Membrane</keyword>
<dbReference type="OrthoDB" id="6366728at2759"/>
<protein>
    <recommendedName>
        <fullName evidence="8">Gustatory receptor</fullName>
    </recommendedName>
</protein>
<sequence>MMALAVYGHVVWLCLVIAAQLYLTAVELRSLLDDEDVVGHLHTLSTNVIRVISTSLTALYTARLRRVQHSLARVERSLQMVAADHRHRRGRGRPRWPVDYCVRAWLALAAAVFGYLKYGHLRMQSDLSNNVYVTVAITMLCTMSMAGNYYVTVMFVEHVSFANRILCRLNAQITDTLGSVSASFVTGLTMSITRLTYLDICDDCATVTQLFQTQLFINIVGNVFGVTFMMLSAFNTLMSEGANTIRITLYFLYDSLVRTLQMYFIIDVCHTTVEQANSINITFQKKINEFHQINFTKRQVQLFILEMLDHKIEFIIYGFINLDFEMFVSIMGTIATYLLILVQLGSSPNPLEKTYNMTTISTSATYSTKVPSI</sequence>
<evidence type="ECO:0000256" key="6">
    <source>
        <dbReference type="ARBA" id="ARBA00023170"/>
    </source>
</evidence>
<dbReference type="InterPro" id="IPR013604">
    <property type="entry name" value="7TM_chemorcpt"/>
</dbReference>
<name>A0A2S2Q0A7_9HEMI</name>
<dbReference type="PANTHER" id="PTHR21143:SF121">
    <property type="entry name" value="GUSTATORY AND ODORANT RECEPTOR 21A"/>
    <property type="match status" value="1"/>
</dbReference>
<evidence type="ECO:0000256" key="7">
    <source>
        <dbReference type="ARBA" id="ARBA00023224"/>
    </source>
</evidence>
<evidence type="ECO:0000256" key="4">
    <source>
        <dbReference type="ARBA" id="ARBA00022989"/>
    </source>
</evidence>
<dbReference type="Pfam" id="PF08395">
    <property type="entry name" value="7tm_7"/>
    <property type="match status" value="1"/>
</dbReference>
<evidence type="ECO:0000256" key="1">
    <source>
        <dbReference type="ARBA" id="ARBA00004651"/>
    </source>
</evidence>
<comment type="subcellular location">
    <subcellularLocation>
        <location evidence="1 8">Cell membrane</location>
        <topology evidence="1 8">Multi-pass membrane protein</topology>
    </subcellularLocation>
</comment>
<keyword evidence="2 8" id="KW-1003">Cell membrane</keyword>
<evidence type="ECO:0000256" key="3">
    <source>
        <dbReference type="ARBA" id="ARBA00022692"/>
    </source>
</evidence>
<proteinExistence type="inferred from homology"/>
<dbReference type="GO" id="GO:0030425">
    <property type="term" value="C:dendrite"/>
    <property type="evidence" value="ECO:0007669"/>
    <property type="project" value="TreeGrafter"/>
</dbReference>